<gene>
    <name evidence="1" type="ORF">S01H1_46532</name>
</gene>
<organism evidence="1">
    <name type="scientific">marine sediment metagenome</name>
    <dbReference type="NCBI Taxonomy" id="412755"/>
    <lineage>
        <taxon>unclassified sequences</taxon>
        <taxon>metagenomes</taxon>
        <taxon>ecological metagenomes</taxon>
    </lineage>
</organism>
<feature type="non-terminal residue" evidence="1">
    <location>
        <position position="57"/>
    </location>
</feature>
<evidence type="ECO:0000313" key="1">
    <source>
        <dbReference type="EMBL" id="GAG08682.1"/>
    </source>
</evidence>
<dbReference type="AlphaFoldDB" id="X0VBI3"/>
<dbReference type="EMBL" id="BARS01029798">
    <property type="protein sequence ID" value="GAG08682.1"/>
    <property type="molecule type" value="Genomic_DNA"/>
</dbReference>
<proteinExistence type="predicted"/>
<dbReference type="PANTHER" id="PTHR34068">
    <property type="entry name" value="UPF0145 PROTEIN YBJQ"/>
    <property type="match status" value="1"/>
</dbReference>
<dbReference type="InterPro" id="IPR035439">
    <property type="entry name" value="UPF0145_dom_sf"/>
</dbReference>
<protein>
    <recommendedName>
        <fullName evidence="2">Heavy metal-binding domain-containing protein</fullName>
    </recommendedName>
</protein>
<sequence length="57" mass="6175">MIISTTHALEGKPVREYLGVVTGETILGANVFRDIGATIRDVVGGRSTGYERELRKA</sequence>
<dbReference type="Pfam" id="PF01906">
    <property type="entry name" value="YbjQ_1"/>
    <property type="match status" value="1"/>
</dbReference>
<reference evidence="1" key="1">
    <citation type="journal article" date="2014" name="Front. Microbiol.">
        <title>High frequency of phylogenetically diverse reductive dehalogenase-homologous genes in deep subseafloor sedimentary metagenomes.</title>
        <authorList>
            <person name="Kawai M."/>
            <person name="Futagami T."/>
            <person name="Toyoda A."/>
            <person name="Takaki Y."/>
            <person name="Nishi S."/>
            <person name="Hori S."/>
            <person name="Arai W."/>
            <person name="Tsubouchi T."/>
            <person name="Morono Y."/>
            <person name="Uchiyama I."/>
            <person name="Ito T."/>
            <person name="Fujiyama A."/>
            <person name="Inagaki F."/>
            <person name="Takami H."/>
        </authorList>
    </citation>
    <scope>NUCLEOTIDE SEQUENCE</scope>
    <source>
        <strain evidence="1">Expedition CK06-06</strain>
    </source>
</reference>
<dbReference type="SUPFAM" id="SSF117782">
    <property type="entry name" value="YbjQ-like"/>
    <property type="match status" value="1"/>
</dbReference>
<comment type="caution">
    <text evidence="1">The sequence shown here is derived from an EMBL/GenBank/DDBJ whole genome shotgun (WGS) entry which is preliminary data.</text>
</comment>
<dbReference type="PANTHER" id="PTHR34068:SF1">
    <property type="entry name" value="UPF0145 PROTEIN YBJQ"/>
    <property type="match status" value="1"/>
</dbReference>
<name>X0VBI3_9ZZZZ</name>
<dbReference type="InterPro" id="IPR002765">
    <property type="entry name" value="UPF0145_YbjQ-like"/>
</dbReference>
<evidence type="ECO:0008006" key="2">
    <source>
        <dbReference type="Google" id="ProtNLM"/>
    </source>
</evidence>
<dbReference type="Gene3D" id="3.30.110.70">
    <property type="entry name" value="Hypothetical protein apc22750. Chain B"/>
    <property type="match status" value="1"/>
</dbReference>
<accession>X0VBI3</accession>